<dbReference type="Proteomes" id="UP000181790">
    <property type="component" value="Unassembled WGS sequence"/>
</dbReference>
<dbReference type="AlphaFoldDB" id="A0A1S2VLC8"/>
<name>A0A1S2VLC8_9BACT</name>
<sequence>MTQTIILKPTEIADLDHFFRFQLDPEARHLAAFTPQKPDDKAAYLTKYSALLNNPTVLMRTVLADDIIVGSISTFVMDGKTELTYWLDRAVWGQGIATKALNELLTITTQRPVYARVAFDNIGSQRVLTKCGFIQIGTDHGFANARQADIEEYIYRLS</sequence>
<dbReference type="GO" id="GO:0016747">
    <property type="term" value="F:acyltransferase activity, transferring groups other than amino-acyl groups"/>
    <property type="evidence" value="ECO:0007669"/>
    <property type="project" value="InterPro"/>
</dbReference>
<dbReference type="Pfam" id="PF13302">
    <property type="entry name" value="Acetyltransf_3"/>
    <property type="match status" value="1"/>
</dbReference>
<keyword evidence="3" id="KW-1185">Reference proteome</keyword>
<dbReference type="PROSITE" id="PS51186">
    <property type="entry name" value="GNAT"/>
    <property type="match status" value="1"/>
</dbReference>
<reference evidence="2 3" key="1">
    <citation type="submission" date="2016-10" db="EMBL/GenBank/DDBJ databases">
        <title>Arsenicibacter rosenii gen. nov., sp. nov., an efficient arsenic-methylating bacterium isolated from an arsenic-contaminated paddy soil.</title>
        <authorList>
            <person name="Huang K."/>
        </authorList>
    </citation>
    <scope>NUCLEOTIDE SEQUENCE [LARGE SCALE GENOMIC DNA]</scope>
    <source>
        <strain evidence="2 3">SM-1</strain>
    </source>
</reference>
<feature type="domain" description="N-acetyltransferase" evidence="1">
    <location>
        <begin position="5"/>
        <end position="158"/>
    </location>
</feature>
<dbReference type="SUPFAM" id="SSF55729">
    <property type="entry name" value="Acyl-CoA N-acyltransferases (Nat)"/>
    <property type="match status" value="1"/>
</dbReference>
<dbReference type="InterPro" id="IPR000182">
    <property type="entry name" value="GNAT_dom"/>
</dbReference>
<dbReference type="Gene3D" id="3.40.630.30">
    <property type="match status" value="1"/>
</dbReference>
<protein>
    <submittedName>
        <fullName evidence="2">GNAT family N-acetyltransferase</fullName>
    </submittedName>
</protein>
<evidence type="ECO:0000313" key="3">
    <source>
        <dbReference type="Proteomes" id="UP000181790"/>
    </source>
</evidence>
<dbReference type="PANTHER" id="PTHR43328:SF1">
    <property type="entry name" value="N-ACETYLTRANSFERASE DOMAIN-CONTAINING PROTEIN"/>
    <property type="match status" value="1"/>
</dbReference>
<accession>A0A1S2VLC8</accession>
<organism evidence="2 3">
    <name type="scientific">Arsenicibacter rosenii</name>
    <dbReference type="NCBI Taxonomy" id="1750698"/>
    <lineage>
        <taxon>Bacteria</taxon>
        <taxon>Pseudomonadati</taxon>
        <taxon>Bacteroidota</taxon>
        <taxon>Cytophagia</taxon>
        <taxon>Cytophagales</taxon>
        <taxon>Spirosomataceae</taxon>
        <taxon>Arsenicibacter</taxon>
    </lineage>
</organism>
<proteinExistence type="predicted"/>
<evidence type="ECO:0000259" key="1">
    <source>
        <dbReference type="PROSITE" id="PS51186"/>
    </source>
</evidence>
<dbReference type="OrthoDB" id="9788916at2"/>
<dbReference type="InterPro" id="IPR016181">
    <property type="entry name" value="Acyl_CoA_acyltransferase"/>
</dbReference>
<gene>
    <name evidence="2" type="ORF">BLX24_06765</name>
</gene>
<dbReference type="EMBL" id="MORL01000003">
    <property type="protein sequence ID" value="OIN59571.1"/>
    <property type="molecule type" value="Genomic_DNA"/>
</dbReference>
<evidence type="ECO:0000313" key="2">
    <source>
        <dbReference type="EMBL" id="OIN59571.1"/>
    </source>
</evidence>
<dbReference type="PANTHER" id="PTHR43328">
    <property type="entry name" value="ACETYLTRANSFERASE-RELATED"/>
    <property type="match status" value="1"/>
</dbReference>
<keyword evidence="2" id="KW-0808">Transferase</keyword>
<comment type="caution">
    <text evidence="2">The sequence shown here is derived from an EMBL/GenBank/DDBJ whole genome shotgun (WGS) entry which is preliminary data.</text>
</comment>
<dbReference type="RefSeq" id="WP_071502366.1">
    <property type="nucleotide sequence ID" value="NZ_MORL01000003.1"/>
</dbReference>